<dbReference type="InterPro" id="IPR003864">
    <property type="entry name" value="CSC1/OSCA1-like_7TM"/>
</dbReference>
<feature type="compositionally biased region" description="Acidic residues" evidence="7">
    <location>
        <begin position="908"/>
        <end position="921"/>
    </location>
</feature>
<keyword evidence="3" id="KW-0813">Transport</keyword>
<keyword evidence="4 8" id="KW-0812">Transmembrane</keyword>
<evidence type="ECO:0000256" key="2">
    <source>
        <dbReference type="ARBA" id="ARBA00007779"/>
    </source>
</evidence>
<evidence type="ECO:0000256" key="6">
    <source>
        <dbReference type="ARBA" id="ARBA00023136"/>
    </source>
</evidence>
<evidence type="ECO:0000256" key="4">
    <source>
        <dbReference type="ARBA" id="ARBA00022692"/>
    </source>
</evidence>
<feature type="transmembrane region" description="Helical" evidence="8">
    <location>
        <begin position="681"/>
        <end position="699"/>
    </location>
</feature>
<dbReference type="Pfam" id="PF13967">
    <property type="entry name" value="RSN1_TM"/>
    <property type="match status" value="1"/>
</dbReference>
<feature type="transmembrane region" description="Helical" evidence="8">
    <location>
        <begin position="728"/>
        <end position="754"/>
    </location>
</feature>
<protein>
    <submittedName>
        <fullName evidence="11">Uncharacterized protein</fullName>
    </submittedName>
</protein>
<feature type="transmembrane region" description="Helical" evidence="8">
    <location>
        <begin position="587"/>
        <end position="609"/>
    </location>
</feature>
<evidence type="ECO:0000259" key="10">
    <source>
        <dbReference type="Pfam" id="PF13967"/>
    </source>
</evidence>
<gene>
    <name evidence="11" type="ORF">TeGR_g11876</name>
</gene>
<organism evidence="11 12">
    <name type="scientific">Tetraparma gracilis</name>
    <dbReference type="NCBI Taxonomy" id="2962635"/>
    <lineage>
        <taxon>Eukaryota</taxon>
        <taxon>Sar</taxon>
        <taxon>Stramenopiles</taxon>
        <taxon>Ochrophyta</taxon>
        <taxon>Bolidophyceae</taxon>
        <taxon>Parmales</taxon>
        <taxon>Triparmaceae</taxon>
        <taxon>Tetraparma</taxon>
    </lineage>
</organism>
<comment type="subcellular location">
    <subcellularLocation>
        <location evidence="1">Membrane</location>
        <topology evidence="1">Multi-pass membrane protein</topology>
    </subcellularLocation>
</comment>
<evidence type="ECO:0000313" key="11">
    <source>
        <dbReference type="EMBL" id="GMI39649.1"/>
    </source>
</evidence>
<dbReference type="PANTHER" id="PTHR13018:SF5">
    <property type="entry name" value="RE44586P"/>
    <property type="match status" value="1"/>
</dbReference>
<feature type="region of interest" description="Disordered" evidence="7">
    <location>
        <begin position="899"/>
        <end position="935"/>
    </location>
</feature>
<feature type="transmembrane region" description="Helical" evidence="8">
    <location>
        <begin position="621"/>
        <end position="646"/>
    </location>
</feature>
<sequence>MAVSQACLDAYSGGTITWRFMVIMSIILVVVGVLLIMVLEVFSRWKQTGWLYDGTNRRRVPKFAGDRTPNCPSVKTGWPLGWGCFALDERERGKASFSEPWAFFFPKNGLWHAITFFGLSDRFKARVTGGSEERSSVMPDYRPKGKYDYRESTVPSAKTNEGKSMMDWGFQSQDGLRLSAREKTLLRTIGLDSYCFLRFLRLGFNISFYPFILGAIMLWPTYYVVDKPETSNSFMQLSISNLPNGSARLWVPFIYSVIFYVYVLRLLYIEWRYLARLRVNFLVRGDYDGNERTSVAFRHTVMVTGLTGLTSRDVKRTFQNLFPGHIAGFYMVQDTRELDALIAYRLKLLILYEDVVAAAMHAKDREDVKHRGDEMDERDLSLTPEDEAVAKKLLAEIDEVNELVNAEYVRHGGDLGAGLPVVDEEPDVRESMDEPVEQGPSKTKGVSFFDVADVPQERSFEDPGIAKDGSSLLTDTAFVRFHDIGSRQIAAAVRVFNHNHLDVMNAPGCDDIIWENVVSTTKKERDRKKFLFNFVWLGGLVIVIPFSIITSSISNSKILACYTWLQWFYVPPLKTLAYSAWTGLMPVTMWIIFMSVVYFSILLVGRYVIKFPTQSEVDTYAFRYFFGYQIVCFLSLILTGAFLIVFGDGTGQQFFEAFTKGVVAQTKYYILYVEIRILKNFLDISLLLPLLRLVLFSLVRNKQGRSQRRTQQWMFPEPLNVSRMMPMFMFFFLITIVYGVLVPFIMIPCFINLYCACKCYKYLTVYVHCRSFEAGGKMMLVSYQFMFYLLYCTEIAFVQMGLFFFVIFATYMVHMRVQKLFVVPATHMTLMSARSAEQQQRNLDKNIERDIAYEFGAVDSCYVNPGLNKSEWETKPMTYRAHKKHGFQVRSVIDFQRTKSGRHGLGGADDEGADDEGDEGDVERVTGIELVSNEM</sequence>
<evidence type="ECO:0000256" key="8">
    <source>
        <dbReference type="SAM" id="Phobius"/>
    </source>
</evidence>
<dbReference type="InterPro" id="IPR045122">
    <property type="entry name" value="Csc1-like"/>
</dbReference>
<evidence type="ECO:0000256" key="1">
    <source>
        <dbReference type="ARBA" id="ARBA00004141"/>
    </source>
</evidence>
<feature type="domain" description="CSC1/OSCA1-like 7TM region" evidence="9">
    <location>
        <begin position="535"/>
        <end position="797"/>
    </location>
</feature>
<proteinExistence type="inferred from homology"/>
<evidence type="ECO:0000256" key="5">
    <source>
        <dbReference type="ARBA" id="ARBA00022989"/>
    </source>
</evidence>
<dbReference type="Pfam" id="PF02714">
    <property type="entry name" value="RSN1_7TM"/>
    <property type="match status" value="1"/>
</dbReference>
<dbReference type="InterPro" id="IPR032880">
    <property type="entry name" value="CSC1/OSCA1-like_N"/>
</dbReference>
<evidence type="ECO:0000256" key="7">
    <source>
        <dbReference type="SAM" id="MobiDB-lite"/>
    </source>
</evidence>
<evidence type="ECO:0000313" key="12">
    <source>
        <dbReference type="Proteomes" id="UP001165060"/>
    </source>
</evidence>
<comment type="caution">
    <text evidence="11">The sequence shown here is derived from an EMBL/GenBank/DDBJ whole genome shotgun (WGS) entry which is preliminary data.</text>
</comment>
<evidence type="ECO:0000256" key="3">
    <source>
        <dbReference type="ARBA" id="ARBA00022448"/>
    </source>
</evidence>
<evidence type="ECO:0000259" key="9">
    <source>
        <dbReference type="Pfam" id="PF02714"/>
    </source>
</evidence>
<feature type="transmembrane region" description="Helical" evidence="8">
    <location>
        <begin position="785"/>
        <end position="811"/>
    </location>
</feature>
<feature type="transmembrane region" description="Helical" evidence="8">
    <location>
        <begin position="249"/>
        <end position="268"/>
    </location>
</feature>
<feature type="transmembrane region" description="Helical" evidence="8">
    <location>
        <begin position="530"/>
        <end position="549"/>
    </location>
</feature>
<dbReference type="Proteomes" id="UP001165060">
    <property type="component" value="Unassembled WGS sequence"/>
</dbReference>
<accession>A0ABQ6N3Z7</accession>
<keyword evidence="5 8" id="KW-1133">Transmembrane helix</keyword>
<feature type="domain" description="CSC1/OSCA1-like N-terminal transmembrane" evidence="10">
    <location>
        <begin position="178"/>
        <end position="270"/>
    </location>
</feature>
<dbReference type="PANTHER" id="PTHR13018">
    <property type="entry name" value="PROBABLE MEMBRANE PROTEIN DUF221-RELATED"/>
    <property type="match status" value="1"/>
</dbReference>
<keyword evidence="6 8" id="KW-0472">Membrane</keyword>
<dbReference type="EMBL" id="BRYB01003619">
    <property type="protein sequence ID" value="GMI39649.1"/>
    <property type="molecule type" value="Genomic_DNA"/>
</dbReference>
<reference evidence="11 12" key="1">
    <citation type="journal article" date="2023" name="Commun. Biol.">
        <title>Genome analysis of Parmales, the sister group of diatoms, reveals the evolutionary specialization of diatoms from phago-mixotrophs to photoautotrophs.</title>
        <authorList>
            <person name="Ban H."/>
            <person name="Sato S."/>
            <person name="Yoshikawa S."/>
            <person name="Yamada K."/>
            <person name="Nakamura Y."/>
            <person name="Ichinomiya M."/>
            <person name="Sato N."/>
            <person name="Blanc-Mathieu R."/>
            <person name="Endo H."/>
            <person name="Kuwata A."/>
            <person name="Ogata H."/>
        </authorList>
    </citation>
    <scope>NUCLEOTIDE SEQUENCE [LARGE SCALE GENOMIC DNA]</scope>
</reference>
<feature type="transmembrane region" description="Helical" evidence="8">
    <location>
        <begin position="206"/>
        <end position="225"/>
    </location>
</feature>
<comment type="similarity">
    <text evidence="2">Belongs to the CSC1 (TC 1.A.17) family.</text>
</comment>
<keyword evidence="12" id="KW-1185">Reference proteome</keyword>
<feature type="transmembrane region" description="Helical" evidence="8">
    <location>
        <begin position="20"/>
        <end position="42"/>
    </location>
</feature>
<name>A0ABQ6N3Z7_9STRA</name>